<proteinExistence type="predicted"/>
<gene>
    <name evidence="1" type="ORF">NCTC10638_02657</name>
</gene>
<dbReference type="RefSeq" id="WP_020828762.1">
    <property type="nucleotide sequence ID" value="NZ_CP017534.1"/>
</dbReference>
<dbReference type="EMBL" id="UGPN01000002">
    <property type="protein sequence ID" value="STY61442.1"/>
    <property type="molecule type" value="Genomic_DNA"/>
</dbReference>
<evidence type="ECO:0000313" key="2">
    <source>
        <dbReference type="Proteomes" id="UP000254802"/>
    </source>
</evidence>
<evidence type="ECO:0000313" key="1">
    <source>
        <dbReference type="EMBL" id="STY61442.1"/>
    </source>
</evidence>
<organism evidence="1 2">
    <name type="scientific">Mannheimia haemolytica</name>
    <name type="common">Pasteurella haemolytica</name>
    <dbReference type="NCBI Taxonomy" id="75985"/>
    <lineage>
        <taxon>Bacteria</taxon>
        <taxon>Pseudomonadati</taxon>
        <taxon>Pseudomonadota</taxon>
        <taxon>Gammaproteobacteria</taxon>
        <taxon>Pasteurellales</taxon>
        <taxon>Pasteurellaceae</taxon>
        <taxon>Mannheimia</taxon>
    </lineage>
</organism>
<sequence length="54" mass="6323">MQKHKFKFFRGDDVSYRLFFRQTNGEPVNLEGIRLDLHAIVEGSTEPQIELTVD</sequence>
<protein>
    <submittedName>
        <fullName evidence="1">Uncharacterized protein</fullName>
    </submittedName>
</protein>
<dbReference type="Proteomes" id="UP000254802">
    <property type="component" value="Unassembled WGS sequence"/>
</dbReference>
<dbReference type="AlphaFoldDB" id="A0A378MZ19"/>
<name>A0A378MZ19_MANHA</name>
<accession>A0A378MZ19</accession>
<reference evidence="1 2" key="1">
    <citation type="submission" date="2018-06" db="EMBL/GenBank/DDBJ databases">
        <authorList>
            <consortium name="Pathogen Informatics"/>
            <person name="Doyle S."/>
        </authorList>
    </citation>
    <scope>NUCLEOTIDE SEQUENCE [LARGE SCALE GENOMIC DNA]</scope>
    <source>
        <strain evidence="1 2">NCTC10638</strain>
    </source>
</reference>